<accession>A0AAD1M2B6</accession>
<evidence type="ECO:0000256" key="2">
    <source>
        <dbReference type="ARBA" id="ARBA00022643"/>
    </source>
</evidence>
<proteinExistence type="predicted"/>
<keyword evidence="3" id="KW-0560">Oxidoreductase</keyword>
<protein>
    <submittedName>
        <fullName evidence="4">2-nitropropane dioxygenase</fullName>
    </submittedName>
</protein>
<dbReference type="Proteomes" id="UP000464624">
    <property type="component" value="Chromosome"/>
</dbReference>
<name>A0AAD1M2B6_MYCXE</name>
<dbReference type="KEGG" id="mxe:MYXE_30160"/>
<dbReference type="CDD" id="cd04730">
    <property type="entry name" value="NPD_like"/>
    <property type="match status" value="1"/>
</dbReference>
<dbReference type="InterPro" id="IPR004136">
    <property type="entry name" value="NMO"/>
</dbReference>
<evidence type="ECO:0000313" key="4">
    <source>
        <dbReference type="EMBL" id="BBU23226.1"/>
    </source>
</evidence>
<sequence length="315" mass="32037">MLSTPWSRSFGLRLPIVNAPMGGVAGGRLAATVTAAGGLGMIGMGSTGSVSLLQAELRRVPGMFGIGLVHWVIRKEPGLLDAALAAGPALLSVSFSDDWSWVERAHSAKIPTATQVYDSRGAMQAQDAGVDVLVARGAEGGGHGEAKVATLPLLDAVLNVVSVPVLAGGGIASARSLAAVLAAGASGAWLGTCLSACPEALTTDGARRALISARETDTTTTRVFDIGRGLGWPKRFPSRVLSNDFVARWAGREAALAADRDARAELTAAIAADDPRIAPVDAGQAVGMVTSVQPVNEVIAALCTGAERLLGAWGS</sequence>
<reference evidence="4 5" key="1">
    <citation type="submission" date="2019-12" db="EMBL/GenBank/DDBJ databases">
        <title>Complete genome sequence of Mycolicibacterium xenopi str. JCM15661T.</title>
        <authorList>
            <person name="Yoshida M."/>
            <person name="Fukano H."/>
            <person name="Asakura T."/>
            <person name="Hoshino Y."/>
        </authorList>
    </citation>
    <scope>NUCLEOTIDE SEQUENCE [LARGE SCALE GENOMIC DNA]</scope>
    <source>
        <strain evidence="4 5">JCM 15661T</strain>
    </source>
</reference>
<keyword evidence="2" id="KW-0288">FMN</keyword>
<dbReference type="InterPro" id="IPR013785">
    <property type="entry name" value="Aldolase_TIM"/>
</dbReference>
<dbReference type="SUPFAM" id="SSF51412">
    <property type="entry name" value="Inosine monophosphate dehydrogenase (IMPDH)"/>
    <property type="match status" value="1"/>
</dbReference>
<evidence type="ECO:0000313" key="5">
    <source>
        <dbReference type="Proteomes" id="UP000464624"/>
    </source>
</evidence>
<gene>
    <name evidence="4" type="ORF">MYXE_30160</name>
</gene>
<keyword evidence="1" id="KW-0285">Flavoprotein</keyword>
<dbReference type="RefSeq" id="WP_085198613.1">
    <property type="nucleotide sequence ID" value="NZ_AP022314.1"/>
</dbReference>
<dbReference type="EMBL" id="AP022314">
    <property type="protein sequence ID" value="BBU23226.1"/>
    <property type="molecule type" value="Genomic_DNA"/>
</dbReference>
<dbReference type="PANTHER" id="PTHR32332">
    <property type="entry name" value="2-NITROPROPANE DIOXYGENASE"/>
    <property type="match status" value="1"/>
</dbReference>
<dbReference type="AlphaFoldDB" id="A0AAD1M2B6"/>
<dbReference type="PANTHER" id="PTHR32332:SF31">
    <property type="entry name" value="2-NITROPROPANE DIOXYGENASE FAMILY, PUTATIVE (AFU_ORTHOLOGUE AFUA_2G09850)-RELATED"/>
    <property type="match status" value="1"/>
</dbReference>
<dbReference type="GO" id="GO:0018580">
    <property type="term" value="F:nitronate monooxygenase activity"/>
    <property type="evidence" value="ECO:0007669"/>
    <property type="project" value="InterPro"/>
</dbReference>
<dbReference type="Gene3D" id="3.20.20.70">
    <property type="entry name" value="Aldolase class I"/>
    <property type="match status" value="1"/>
</dbReference>
<evidence type="ECO:0000256" key="1">
    <source>
        <dbReference type="ARBA" id="ARBA00022630"/>
    </source>
</evidence>
<dbReference type="GO" id="GO:0051213">
    <property type="term" value="F:dioxygenase activity"/>
    <property type="evidence" value="ECO:0007669"/>
    <property type="project" value="UniProtKB-KW"/>
</dbReference>
<evidence type="ECO:0000256" key="3">
    <source>
        <dbReference type="ARBA" id="ARBA00023002"/>
    </source>
</evidence>
<organism evidence="4 5">
    <name type="scientific">Mycobacterium xenopi</name>
    <dbReference type="NCBI Taxonomy" id="1789"/>
    <lineage>
        <taxon>Bacteria</taxon>
        <taxon>Bacillati</taxon>
        <taxon>Actinomycetota</taxon>
        <taxon>Actinomycetes</taxon>
        <taxon>Mycobacteriales</taxon>
        <taxon>Mycobacteriaceae</taxon>
        <taxon>Mycobacterium</taxon>
    </lineage>
</organism>
<keyword evidence="4" id="KW-0223">Dioxygenase</keyword>
<dbReference type="Pfam" id="PF03060">
    <property type="entry name" value="NMO"/>
    <property type="match status" value="1"/>
</dbReference>